<dbReference type="InterPro" id="IPR000182">
    <property type="entry name" value="GNAT_dom"/>
</dbReference>
<dbReference type="EMBL" id="GDJX01017503">
    <property type="protein sequence ID" value="JAT50433.1"/>
    <property type="molecule type" value="Transcribed_RNA"/>
</dbReference>
<dbReference type="GO" id="GO:0016747">
    <property type="term" value="F:acyltransferase activity, transferring groups other than amino-acyl groups"/>
    <property type="evidence" value="ECO:0007669"/>
    <property type="project" value="InterPro"/>
</dbReference>
<dbReference type="Gene3D" id="3.40.630.30">
    <property type="match status" value="1"/>
</dbReference>
<gene>
    <name evidence="3" type="primary">naa50_0</name>
    <name evidence="3" type="ORF">g.44767</name>
</gene>
<dbReference type="PANTHER" id="PTHR47489">
    <property type="entry name" value="ACYL-COA N-ACYLTRANSFERASES (NAT) SUPERFAMILY PROTEIN"/>
    <property type="match status" value="1"/>
</dbReference>
<reference evidence="3" key="1">
    <citation type="submission" date="2015-07" db="EMBL/GenBank/DDBJ databases">
        <title>Transcriptome Assembly of Anthurium amnicola.</title>
        <authorList>
            <person name="Suzuki J."/>
        </authorList>
    </citation>
    <scope>NUCLEOTIDE SEQUENCE</scope>
</reference>
<sequence>MSAPSTSLSFSLDSLLFHPRHPSRSSSSSSCSRCTLSLNLSSPRFTLRHALPMRSIRRPEPQSLRPTDPSAPFPTYPPPRPCSLLGGPPRTGAFLGPDGLDKLHFLDGFRYAYEFPHGSLEVRLMSPEEVGATVKLLAESFADSMWIPSRYIRFLEFLVEQYVLQKRAQLPHAATLVVYYQARGGVEAQLAGTAEVSFNALGGNVSPPSPIPPRDAPYICNMTVKETLRRRGIGWHLLKACEDLISKMSTLTVVYLHCRLIDKGPLNMYEKAGYSIVKTDNIFVWLRLQQRKHLMCKELALHLTNFDDQLI</sequence>
<organism evidence="3">
    <name type="scientific">Anthurium amnicola</name>
    <dbReference type="NCBI Taxonomy" id="1678845"/>
    <lineage>
        <taxon>Eukaryota</taxon>
        <taxon>Viridiplantae</taxon>
        <taxon>Streptophyta</taxon>
        <taxon>Embryophyta</taxon>
        <taxon>Tracheophyta</taxon>
        <taxon>Spermatophyta</taxon>
        <taxon>Magnoliopsida</taxon>
        <taxon>Liliopsida</taxon>
        <taxon>Araceae</taxon>
        <taxon>Pothoideae</taxon>
        <taxon>Potheae</taxon>
        <taxon>Anthurium</taxon>
    </lineage>
</organism>
<feature type="region of interest" description="Disordered" evidence="1">
    <location>
        <begin position="56"/>
        <end position="77"/>
    </location>
</feature>
<dbReference type="SUPFAM" id="SSF55729">
    <property type="entry name" value="Acyl-CoA N-acyltransferases (Nat)"/>
    <property type="match status" value="1"/>
</dbReference>
<protein>
    <submittedName>
        <fullName evidence="3">N-alpha-acetyltransferase 50</fullName>
    </submittedName>
</protein>
<dbReference type="InterPro" id="IPR016181">
    <property type="entry name" value="Acyl_CoA_acyltransferase"/>
</dbReference>
<name>A0A1D1Y716_9ARAE</name>
<dbReference type="PANTHER" id="PTHR47489:SF2">
    <property type="entry name" value="GCN5-RELATED N-ACETYLTRANSFERASE 5, CHLOROPLASTIC"/>
    <property type="match status" value="1"/>
</dbReference>
<dbReference type="AlphaFoldDB" id="A0A1D1Y716"/>
<proteinExistence type="predicted"/>
<evidence type="ECO:0000259" key="2">
    <source>
        <dbReference type="PROSITE" id="PS51186"/>
    </source>
</evidence>
<evidence type="ECO:0000313" key="3">
    <source>
        <dbReference type="EMBL" id="JAT50433.1"/>
    </source>
</evidence>
<evidence type="ECO:0000256" key="1">
    <source>
        <dbReference type="SAM" id="MobiDB-lite"/>
    </source>
</evidence>
<accession>A0A1D1Y716</accession>
<dbReference type="PROSITE" id="PS51186">
    <property type="entry name" value="GNAT"/>
    <property type="match status" value="1"/>
</dbReference>
<dbReference type="CDD" id="cd04301">
    <property type="entry name" value="NAT_SF"/>
    <property type="match status" value="1"/>
</dbReference>
<dbReference type="Pfam" id="PF00583">
    <property type="entry name" value="Acetyltransf_1"/>
    <property type="match status" value="1"/>
</dbReference>
<keyword evidence="3" id="KW-0808">Transferase</keyword>
<feature type="domain" description="N-acetyltransferase" evidence="2">
    <location>
        <begin position="120"/>
        <end position="300"/>
    </location>
</feature>